<keyword evidence="5" id="KW-0963">Cytoplasm</keyword>
<evidence type="ECO:0000313" key="16">
    <source>
        <dbReference type="EMBL" id="KGQ11060.1"/>
    </source>
</evidence>
<keyword evidence="11" id="KW-0521">NADP</keyword>
<keyword evidence="7" id="KW-0479">Metal-binding</keyword>
<dbReference type="GO" id="GO:0000166">
    <property type="term" value="F:nucleotide binding"/>
    <property type="evidence" value="ECO:0007669"/>
    <property type="project" value="UniProtKB-KW"/>
</dbReference>
<dbReference type="Pfam" id="PF00970">
    <property type="entry name" value="FAD_binding_6"/>
    <property type="match status" value="1"/>
</dbReference>
<dbReference type="EC" id="1.18.1.2" evidence="4"/>
<dbReference type="GO" id="GO:0006071">
    <property type="term" value="P:glycerol metabolic process"/>
    <property type="evidence" value="ECO:0007669"/>
    <property type="project" value="InterPro"/>
</dbReference>
<dbReference type="InterPro" id="IPR001433">
    <property type="entry name" value="OxRdtase_FAD/NAD-bd"/>
</dbReference>
<dbReference type="Gene3D" id="2.40.30.10">
    <property type="entry name" value="Translation factors"/>
    <property type="match status" value="1"/>
</dbReference>
<evidence type="ECO:0000256" key="14">
    <source>
        <dbReference type="ARBA" id="ARBA00023277"/>
    </source>
</evidence>
<evidence type="ECO:0000256" key="10">
    <source>
        <dbReference type="ARBA" id="ARBA00022827"/>
    </source>
</evidence>
<dbReference type="STRING" id="1245745.A0A0A2VY08"/>
<dbReference type="GO" id="GO:0042132">
    <property type="term" value="F:fructose 1,6-bisphosphate 1-phosphatase activity"/>
    <property type="evidence" value="ECO:0007669"/>
    <property type="project" value="InterPro"/>
</dbReference>
<dbReference type="GO" id="GO:0030388">
    <property type="term" value="P:fructose 1,6-bisphosphate metabolic process"/>
    <property type="evidence" value="ECO:0007669"/>
    <property type="project" value="TreeGrafter"/>
</dbReference>
<protein>
    <recommendedName>
        <fullName evidence="4">ferredoxin--NADP(+) reductase</fullName>
        <ecNumber evidence="4">1.18.1.2</ecNumber>
    </recommendedName>
</protein>
<keyword evidence="9" id="KW-0378">Hydrolase</keyword>
<evidence type="ECO:0000256" key="6">
    <source>
        <dbReference type="ARBA" id="ARBA00022630"/>
    </source>
</evidence>
<dbReference type="InterPro" id="IPR004464">
    <property type="entry name" value="FBPase_class-2/SBPase"/>
</dbReference>
<feature type="domain" description="FAD-binding FR-type" evidence="15">
    <location>
        <begin position="320"/>
        <end position="419"/>
    </location>
</feature>
<dbReference type="InterPro" id="IPR033892">
    <property type="entry name" value="FNR_bac"/>
</dbReference>
<dbReference type="CDD" id="cd06195">
    <property type="entry name" value="FNR1"/>
    <property type="match status" value="1"/>
</dbReference>
<keyword evidence="14" id="KW-0119">Carbohydrate metabolism</keyword>
<evidence type="ECO:0000256" key="9">
    <source>
        <dbReference type="ARBA" id="ARBA00022801"/>
    </source>
</evidence>
<dbReference type="GO" id="GO:0006094">
    <property type="term" value="P:gluconeogenesis"/>
    <property type="evidence" value="ECO:0007669"/>
    <property type="project" value="InterPro"/>
</dbReference>
<evidence type="ECO:0000256" key="7">
    <source>
        <dbReference type="ARBA" id="ARBA00022723"/>
    </source>
</evidence>
<gene>
    <name evidence="16" type="ORF">BBAD15_g3583</name>
</gene>
<dbReference type="NCBIfam" id="TIGR00330">
    <property type="entry name" value="glpX"/>
    <property type="match status" value="1"/>
</dbReference>
<keyword evidence="8" id="KW-0547">Nucleotide-binding</keyword>
<dbReference type="Pfam" id="PF00175">
    <property type="entry name" value="NAD_binding_1"/>
    <property type="match status" value="1"/>
</dbReference>
<dbReference type="PANTHER" id="PTHR30447:SF0">
    <property type="entry name" value="FRUCTOSE-1,6-BISPHOSPHATASE 1 CLASS 2-RELATED"/>
    <property type="match status" value="1"/>
</dbReference>
<evidence type="ECO:0000313" key="17">
    <source>
        <dbReference type="Proteomes" id="UP000030106"/>
    </source>
</evidence>
<keyword evidence="13" id="KW-0464">Manganese</keyword>
<dbReference type="InterPro" id="IPR017938">
    <property type="entry name" value="Riboflavin_synthase-like_b-brl"/>
</dbReference>
<dbReference type="NCBIfam" id="NF008178">
    <property type="entry name" value="PRK10926.1"/>
    <property type="match status" value="1"/>
</dbReference>
<dbReference type="FunFam" id="3.40.190.90:FF:000001">
    <property type="entry name" value="Fructose-1,6-bisphosphatase"/>
    <property type="match status" value="1"/>
</dbReference>
<evidence type="ECO:0000256" key="5">
    <source>
        <dbReference type="ARBA" id="ARBA00022490"/>
    </source>
</evidence>
<dbReference type="SUPFAM" id="SSF63380">
    <property type="entry name" value="Riboflavin synthase domain-like"/>
    <property type="match status" value="1"/>
</dbReference>
<evidence type="ECO:0000256" key="12">
    <source>
        <dbReference type="ARBA" id="ARBA00023002"/>
    </source>
</evidence>
<comment type="similarity">
    <text evidence="3">Belongs to the ferredoxin--NADP reductase type 1 family.</text>
</comment>
<dbReference type="CDD" id="cd01516">
    <property type="entry name" value="FBPase_glpX"/>
    <property type="match status" value="1"/>
</dbReference>
<dbReference type="SUPFAM" id="SSF52343">
    <property type="entry name" value="Ferredoxin reductase-like, C-terminal NADP-linked domain"/>
    <property type="match status" value="1"/>
</dbReference>
<dbReference type="Gene3D" id="3.40.50.80">
    <property type="entry name" value="Nucleotide-binding domain of ferredoxin-NADP reductase (FNR) module"/>
    <property type="match status" value="1"/>
</dbReference>
<dbReference type="FunFam" id="2.40.30.10:FF:000044">
    <property type="entry name" value="Ferredoxin--NADP(+) reductase"/>
    <property type="match status" value="1"/>
</dbReference>
<dbReference type="EMBL" id="ANFO01000250">
    <property type="protein sequence ID" value="KGQ11060.1"/>
    <property type="molecule type" value="Genomic_DNA"/>
</dbReference>
<evidence type="ECO:0000256" key="8">
    <source>
        <dbReference type="ARBA" id="ARBA00022741"/>
    </source>
</evidence>
<dbReference type="Proteomes" id="UP000030106">
    <property type="component" value="Unassembled WGS sequence"/>
</dbReference>
<reference evidence="16 17" key="1">
    <citation type="submission" date="2012-10" db="EMBL/GenBank/DDBJ databases">
        <title>Genome sequencing and analysis of entomopathogenic fungi Beauveria bassiana D1-5.</title>
        <authorList>
            <person name="Li Q."/>
            <person name="Wang L."/>
            <person name="Zhang Z."/>
            <person name="Wang Q."/>
            <person name="Ren J."/>
            <person name="Wang M."/>
            <person name="Xu W."/>
            <person name="Wang J."/>
            <person name="Lu Y."/>
            <person name="Du Q."/>
            <person name="Sun Z."/>
        </authorList>
    </citation>
    <scope>NUCLEOTIDE SEQUENCE [LARGE SCALE GENOMIC DNA]</scope>
    <source>
        <strain evidence="16 17">D1-5</strain>
    </source>
</reference>
<evidence type="ECO:0000256" key="3">
    <source>
        <dbReference type="ARBA" id="ARBA00008312"/>
    </source>
</evidence>
<dbReference type="Gene3D" id="3.30.540.10">
    <property type="entry name" value="Fructose-1,6-Bisphosphatase, subunit A, domain 1"/>
    <property type="match status" value="1"/>
</dbReference>
<organism evidence="16 17">
    <name type="scientific">Beauveria bassiana D1-5</name>
    <dbReference type="NCBI Taxonomy" id="1245745"/>
    <lineage>
        <taxon>Eukaryota</taxon>
        <taxon>Fungi</taxon>
        <taxon>Dikarya</taxon>
        <taxon>Ascomycota</taxon>
        <taxon>Pezizomycotina</taxon>
        <taxon>Sordariomycetes</taxon>
        <taxon>Hypocreomycetidae</taxon>
        <taxon>Hypocreales</taxon>
        <taxon>Cordycipitaceae</taxon>
        <taxon>Beauveria</taxon>
    </lineage>
</organism>
<evidence type="ECO:0000256" key="2">
    <source>
        <dbReference type="ARBA" id="ARBA00004496"/>
    </source>
</evidence>
<proteinExistence type="inferred from homology"/>
<comment type="cofactor">
    <cofactor evidence="1">
        <name>FAD</name>
        <dbReference type="ChEBI" id="CHEBI:57692"/>
    </cofactor>
</comment>
<evidence type="ECO:0000259" key="15">
    <source>
        <dbReference type="PROSITE" id="PS51384"/>
    </source>
</evidence>
<comment type="subcellular location">
    <subcellularLocation>
        <location evidence="2">Cytoplasm</location>
    </subcellularLocation>
</comment>
<name>A0A0A2VY08_BEABA</name>
<dbReference type="PROSITE" id="PS51384">
    <property type="entry name" value="FAD_FR"/>
    <property type="match status" value="1"/>
</dbReference>
<dbReference type="FunFam" id="3.40.50.80:FF:000013">
    <property type="entry name" value="Ferredoxin--NADP(+) reductase"/>
    <property type="match status" value="1"/>
</dbReference>
<dbReference type="HOGENOM" id="CLU_481439_0_0_1"/>
<dbReference type="PANTHER" id="PTHR30447">
    <property type="entry name" value="FRUCTOSE-1,6-BISPHOSPHATASE CLASS 2"/>
    <property type="match status" value="1"/>
</dbReference>
<evidence type="ECO:0000256" key="13">
    <source>
        <dbReference type="ARBA" id="ARBA00023211"/>
    </source>
</evidence>
<dbReference type="SUPFAM" id="SSF56655">
    <property type="entry name" value="Carbohydrate phosphatase"/>
    <property type="match status" value="1"/>
</dbReference>
<keyword evidence="6" id="KW-0285">Flavoprotein</keyword>
<sequence>MKRELAIEFSRVTEAAALAGYKWLGRGDKNVADGAAVNAMRIVLNQINIDGEIVIGEGEIDEAPMLYIGEKVGTGKGDAVDIAVDPIEGTRMTAMGQANALAVLAVGDKGTFLNAPDMYMEKLIVGPGAKGVIDLNLSLEDNLRRIAAALEKPLSELTVTILAKPRHDQTIKEMQKLGVRVFAIPDGDVAASILTCMPDSEVDVLYGVGGAPEGVVSAAVIRALDGDMQGRLLARHHVKGDSEENRRIGEQELVRCKAMGIEAERVLKLDEMARNDNVIFSATGITKGDLLEGITRKGNMATTETLLIRGKKQRREYNMAEWVTGKVTRVQNWTDSLFSLTVHAPVHAFTAGQFTKLGLEIDGERVQRAYSYVNAPSNPDLEFYLVTVPEGKLSPRLHALRPGDEVQLVSEAAGFFVLEEIPECKTLWMLATGTALGPYLSILQEGKDLERFENIVLLHAVRYASDLSYLPLMIELQERYQGKLRIQTVVSRETVAGSLTGRVPALIESGELEAAVGLPMDIDTSHVMLCGNPQMVRDTQQLLKDTRQMAKHLRRRPGHMTAEHYW</sequence>
<accession>A0A0A2VY08</accession>
<keyword evidence="12" id="KW-0560">Oxidoreductase</keyword>
<dbReference type="Gene3D" id="3.40.190.90">
    <property type="match status" value="1"/>
</dbReference>
<evidence type="ECO:0000256" key="11">
    <source>
        <dbReference type="ARBA" id="ARBA00022857"/>
    </source>
</evidence>
<comment type="caution">
    <text evidence="16">The sequence shown here is derived from an EMBL/GenBank/DDBJ whole genome shotgun (WGS) entry which is preliminary data.</text>
</comment>
<dbReference type="InterPro" id="IPR008333">
    <property type="entry name" value="Cbr1-like_FAD-bd_dom"/>
</dbReference>
<dbReference type="AlphaFoldDB" id="A0A0A2VY08"/>
<dbReference type="GO" id="GO:0005829">
    <property type="term" value="C:cytosol"/>
    <property type="evidence" value="ECO:0007669"/>
    <property type="project" value="TreeGrafter"/>
</dbReference>
<dbReference type="InterPro" id="IPR039261">
    <property type="entry name" value="FNR_nucleotide-bd"/>
</dbReference>
<keyword evidence="10" id="KW-0274">FAD</keyword>
<dbReference type="InterPro" id="IPR017927">
    <property type="entry name" value="FAD-bd_FR_type"/>
</dbReference>
<dbReference type="Pfam" id="PF03320">
    <property type="entry name" value="FBPase_glpX"/>
    <property type="match status" value="1"/>
</dbReference>
<dbReference type="GO" id="GO:0004324">
    <property type="term" value="F:ferredoxin-NADP+ reductase activity"/>
    <property type="evidence" value="ECO:0007669"/>
    <property type="project" value="UniProtKB-EC"/>
</dbReference>
<dbReference type="GO" id="GO:0046872">
    <property type="term" value="F:metal ion binding"/>
    <property type="evidence" value="ECO:0007669"/>
    <property type="project" value="UniProtKB-KW"/>
</dbReference>
<evidence type="ECO:0000256" key="4">
    <source>
        <dbReference type="ARBA" id="ARBA00013223"/>
    </source>
</evidence>
<evidence type="ECO:0000256" key="1">
    <source>
        <dbReference type="ARBA" id="ARBA00001974"/>
    </source>
</evidence>